<dbReference type="Proteomes" id="UP001172457">
    <property type="component" value="Chromosome 6"/>
</dbReference>
<accession>A0AA38SLX3</accession>
<feature type="domain" description="RNase H type-1" evidence="1">
    <location>
        <begin position="151"/>
        <end position="221"/>
    </location>
</feature>
<name>A0AA38SLX3_9ASTR</name>
<gene>
    <name evidence="2" type="ORF">OSB04_023976</name>
</gene>
<protein>
    <recommendedName>
        <fullName evidence="1">RNase H type-1 domain-containing protein</fullName>
    </recommendedName>
</protein>
<reference evidence="2" key="1">
    <citation type="submission" date="2023-03" db="EMBL/GenBank/DDBJ databases">
        <title>Chromosome-scale reference genome and RAD-based genetic map of yellow starthistle (Centaurea solstitialis) reveal putative structural variation and QTLs associated with invader traits.</title>
        <authorList>
            <person name="Reatini B."/>
            <person name="Cang F.A."/>
            <person name="Jiang Q."/>
            <person name="Mckibben M.T.W."/>
            <person name="Barker M.S."/>
            <person name="Rieseberg L.H."/>
            <person name="Dlugosch K.M."/>
        </authorList>
    </citation>
    <scope>NUCLEOTIDE SEQUENCE</scope>
    <source>
        <strain evidence="2">CAN-66</strain>
        <tissue evidence="2">Leaf</tissue>
    </source>
</reference>
<dbReference type="InterPro" id="IPR036397">
    <property type="entry name" value="RNaseH_sf"/>
</dbReference>
<dbReference type="PANTHER" id="PTHR48475">
    <property type="entry name" value="RIBONUCLEASE H"/>
    <property type="match status" value="1"/>
</dbReference>
<dbReference type="SUPFAM" id="SSF53098">
    <property type="entry name" value="Ribonuclease H-like"/>
    <property type="match status" value="1"/>
</dbReference>
<dbReference type="InterPro" id="IPR012337">
    <property type="entry name" value="RNaseH-like_sf"/>
</dbReference>
<dbReference type="EMBL" id="JARYMX010000006">
    <property type="protein sequence ID" value="KAJ9544269.1"/>
    <property type="molecule type" value="Genomic_DNA"/>
</dbReference>
<sequence>MMDHSGVPPSLWAKAIATACFNQNRTMIVKRTGKTAYKMINKPKPIVAEPDSSSTLVSSDAFVTESSLVPIVEAYFPVELGICRKSLFSTKDTSLDVQKFKPEKHYFYKVIATTDKVIYCYKVMTFDLKNASSTYQRLVNMKFQERLGRIDVAHNLGAKVLHVQSDSLLIVNQMNGEFQAKDSKMMAYLKTAKIKANRFLRFMIDQIPRDQNIQAEALANLGSAFNEPSLNNIPIIHLTTSSVEVREIAQINEQVYSWSLDIWN</sequence>
<dbReference type="AlphaFoldDB" id="A0AA38SLX3"/>
<evidence type="ECO:0000313" key="3">
    <source>
        <dbReference type="Proteomes" id="UP001172457"/>
    </source>
</evidence>
<comment type="caution">
    <text evidence="2">The sequence shown here is derived from an EMBL/GenBank/DDBJ whole genome shotgun (WGS) entry which is preliminary data.</text>
</comment>
<keyword evidence="3" id="KW-1185">Reference proteome</keyword>
<dbReference type="InterPro" id="IPR002156">
    <property type="entry name" value="RNaseH_domain"/>
</dbReference>
<dbReference type="GO" id="GO:0003676">
    <property type="term" value="F:nucleic acid binding"/>
    <property type="evidence" value="ECO:0007669"/>
    <property type="project" value="InterPro"/>
</dbReference>
<evidence type="ECO:0000313" key="2">
    <source>
        <dbReference type="EMBL" id="KAJ9544269.1"/>
    </source>
</evidence>
<organism evidence="2 3">
    <name type="scientific">Centaurea solstitialis</name>
    <name type="common">yellow star-thistle</name>
    <dbReference type="NCBI Taxonomy" id="347529"/>
    <lineage>
        <taxon>Eukaryota</taxon>
        <taxon>Viridiplantae</taxon>
        <taxon>Streptophyta</taxon>
        <taxon>Embryophyta</taxon>
        <taxon>Tracheophyta</taxon>
        <taxon>Spermatophyta</taxon>
        <taxon>Magnoliopsida</taxon>
        <taxon>eudicotyledons</taxon>
        <taxon>Gunneridae</taxon>
        <taxon>Pentapetalae</taxon>
        <taxon>asterids</taxon>
        <taxon>campanulids</taxon>
        <taxon>Asterales</taxon>
        <taxon>Asteraceae</taxon>
        <taxon>Carduoideae</taxon>
        <taxon>Cardueae</taxon>
        <taxon>Centaureinae</taxon>
        <taxon>Centaurea</taxon>
    </lineage>
</organism>
<dbReference type="PANTHER" id="PTHR48475:SF2">
    <property type="entry name" value="RIBONUCLEASE H"/>
    <property type="match status" value="1"/>
</dbReference>
<dbReference type="Pfam" id="PF13456">
    <property type="entry name" value="RVT_3"/>
    <property type="match status" value="1"/>
</dbReference>
<dbReference type="Gene3D" id="3.30.420.10">
    <property type="entry name" value="Ribonuclease H-like superfamily/Ribonuclease H"/>
    <property type="match status" value="1"/>
</dbReference>
<dbReference type="GO" id="GO:0004523">
    <property type="term" value="F:RNA-DNA hybrid ribonuclease activity"/>
    <property type="evidence" value="ECO:0007669"/>
    <property type="project" value="InterPro"/>
</dbReference>
<proteinExistence type="predicted"/>
<evidence type="ECO:0000259" key="1">
    <source>
        <dbReference type="Pfam" id="PF13456"/>
    </source>
</evidence>